<keyword evidence="2" id="KW-0812">Transmembrane</keyword>
<dbReference type="AlphaFoldDB" id="A0AAD9P2V2"/>
<dbReference type="EMBL" id="JAODUO010000180">
    <property type="protein sequence ID" value="KAK2187044.1"/>
    <property type="molecule type" value="Genomic_DNA"/>
</dbReference>
<dbReference type="InterPro" id="IPR028082">
    <property type="entry name" value="Peripla_BP_I"/>
</dbReference>
<reference evidence="6" key="1">
    <citation type="journal article" date="2023" name="Mol. Biol. Evol.">
        <title>Third-Generation Sequencing Reveals the Adaptive Role of the Epigenome in Three Deep-Sea Polychaetes.</title>
        <authorList>
            <person name="Perez M."/>
            <person name="Aroh O."/>
            <person name="Sun Y."/>
            <person name="Lan Y."/>
            <person name="Juniper S.K."/>
            <person name="Young C.R."/>
            <person name="Angers B."/>
            <person name="Qian P.Y."/>
        </authorList>
    </citation>
    <scope>NUCLEOTIDE SEQUENCE</scope>
    <source>
        <strain evidence="6">R07B-5</strain>
    </source>
</reference>
<keyword evidence="4" id="KW-0472">Membrane</keyword>
<dbReference type="GO" id="GO:0007165">
    <property type="term" value="P:signal transduction"/>
    <property type="evidence" value="ECO:0007669"/>
    <property type="project" value="TreeGrafter"/>
</dbReference>
<dbReference type="Proteomes" id="UP001209878">
    <property type="component" value="Unassembled WGS sequence"/>
</dbReference>
<name>A0AAD9P2V2_RIDPI</name>
<gene>
    <name evidence="6" type="ORF">NP493_180g07010</name>
</gene>
<protein>
    <recommendedName>
        <fullName evidence="5">Receptor ligand binding region domain-containing protein</fullName>
    </recommendedName>
</protein>
<accession>A0AAD9P2V2</accession>
<dbReference type="SUPFAM" id="SSF53822">
    <property type="entry name" value="Periplasmic binding protein-like I"/>
    <property type="match status" value="1"/>
</dbReference>
<dbReference type="Gene3D" id="3.40.50.2300">
    <property type="match status" value="1"/>
</dbReference>
<comment type="subcellular location">
    <subcellularLocation>
        <location evidence="1">Membrane</location>
    </subcellularLocation>
</comment>
<evidence type="ECO:0000256" key="1">
    <source>
        <dbReference type="ARBA" id="ARBA00004370"/>
    </source>
</evidence>
<dbReference type="GO" id="GO:0017046">
    <property type="term" value="F:peptide hormone binding"/>
    <property type="evidence" value="ECO:0007669"/>
    <property type="project" value="TreeGrafter"/>
</dbReference>
<feature type="domain" description="Receptor ligand binding region" evidence="5">
    <location>
        <begin position="36"/>
        <end position="181"/>
    </location>
</feature>
<dbReference type="InterPro" id="IPR052612">
    <property type="entry name" value="ANP_Clearance_Receptor"/>
</dbReference>
<comment type="caution">
    <text evidence="6">The sequence shown here is derived from an EMBL/GenBank/DDBJ whole genome shotgun (WGS) entry which is preliminary data.</text>
</comment>
<evidence type="ECO:0000256" key="3">
    <source>
        <dbReference type="ARBA" id="ARBA00022989"/>
    </source>
</evidence>
<dbReference type="PANTHER" id="PTHR44755">
    <property type="entry name" value="NATRIURETIC PEPTIDE RECEPTOR 3-RELATED"/>
    <property type="match status" value="1"/>
</dbReference>
<dbReference type="PANTHER" id="PTHR44755:SF8">
    <property type="entry name" value="RECEPTOR LIGAND BINDING REGION DOMAIN-CONTAINING PROTEIN"/>
    <property type="match status" value="1"/>
</dbReference>
<organism evidence="6 7">
    <name type="scientific">Ridgeia piscesae</name>
    <name type="common">Tubeworm</name>
    <dbReference type="NCBI Taxonomy" id="27915"/>
    <lineage>
        <taxon>Eukaryota</taxon>
        <taxon>Metazoa</taxon>
        <taxon>Spiralia</taxon>
        <taxon>Lophotrochozoa</taxon>
        <taxon>Annelida</taxon>
        <taxon>Polychaeta</taxon>
        <taxon>Sedentaria</taxon>
        <taxon>Canalipalpata</taxon>
        <taxon>Sabellida</taxon>
        <taxon>Siboglinidae</taxon>
        <taxon>Ridgeia</taxon>
    </lineage>
</organism>
<dbReference type="GO" id="GO:0038023">
    <property type="term" value="F:signaling receptor activity"/>
    <property type="evidence" value="ECO:0007669"/>
    <property type="project" value="TreeGrafter"/>
</dbReference>
<keyword evidence="7" id="KW-1185">Reference proteome</keyword>
<evidence type="ECO:0000313" key="6">
    <source>
        <dbReference type="EMBL" id="KAK2187044.1"/>
    </source>
</evidence>
<evidence type="ECO:0000256" key="2">
    <source>
        <dbReference type="ARBA" id="ARBA00022692"/>
    </source>
</evidence>
<evidence type="ECO:0000313" key="7">
    <source>
        <dbReference type="Proteomes" id="UP001209878"/>
    </source>
</evidence>
<evidence type="ECO:0000256" key="4">
    <source>
        <dbReference type="ARBA" id="ARBA00023136"/>
    </source>
</evidence>
<dbReference type="InterPro" id="IPR001828">
    <property type="entry name" value="ANF_lig-bd_rcpt"/>
</dbReference>
<dbReference type="Pfam" id="PF01094">
    <property type="entry name" value="ANF_receptor"/>
    <property type="match status" value="1"/>
</dbReference>
<keyword evidence="3" id="KW-1133">Transmembrane helix</keyword>
<proteinExistence type="predicted"/>
<dbReference type="GO" id="GO:0016020">
    <property type="term" value="C:membrane"/>
    <property type="evidence" value="ECO:0007669"/>
    <property type="project" value="UniProtKB-SubCell"/>
</dbReference>
<sequence length="229" mass="24985">MLLQCADQGSPATVKVAWLAPRDLYYFFNASNSIGALLHAVKRVTSDNSRLPGYDFEIRWKDSDCNSRSGVGSIFEFFAEGYDPDVIVGPVCSPAMAPVAELAASMNRPVVGWISSDPTLGNKTVYSTLVRLLWPITYIGNSTSQRGNSISGEGIVILMENVGWKRVSLISTVGGDYGELGRGIRASIRARKAEGFRISRWFQDIGVGPSPQAIRDIYAKVKTEARSKT</sequence>
<evidence type="ECO:0000259" key="5">
    <source>
        <dbReference type="Pfam" id="PF01094"/>
    </source>
</evidence>